<dbReference type="EMBL" id="DS547093">
    <property type="protein sequence ID" value="EDR13621.1"/>
    <property type="molecule type" value="Genomic_DNA"/>
</dbReference>
<dbReference type="AlphaFoldDB" id="B0CX66"/>
<dbReference type="Proteomes" id="UP000001194">
    <property type="component" value="Unassembled WGS sequence"/>
</dbReference>
<protein>
    <submittedName>
        <fullName evidence="4">Predicted protein</fullName>
    </submittedName>
</protein>
<dbReference type="InParanoid" id="B0CX66"/>
<feature type="chain" id="PRO_5002746963" evidence="3">
    <location>
        <begin position="20"/>
        <end position="528"/>
    </location>
</feature>
<feature type="signal peptide" evidence="3">
    <location>
        <begin position="1"/>
        <end position="19"/>
    </location>
</feature>
<gene>
    <name evidence="4" type="ORF">LACBIDRAFT_322690</name>
</gene>
<keyword evidence="2" id="KW-1133">Transmembrane helix</keyword>
<evidence type="ECO:0000313" key="5">
    <source>
        <dbReference type="Proteomes" id="UP000001194"/>
    </source>
</evidence>
<sequence length="528" mass="56591">MALVLLFLLLNILGQFGLAALVNQTIDDYFGDPISGTFPIYSPANMWQQGNGCTTCLVRPDVSIPFDGTWHDSTFLIGGATRSVSITFTGSAVYAFFITAPLIPGVGSSLIETHLNITLDGNLSGNFDSTPSGSNYGYNQLVYGNASLNYGKHTLVISSGGPSRSILEFDYVIYTTDDGTTSSLTAPVGSPTGISTKSSNPSSATSSQTTVLPNVTSSATAAHQPALIGAIVGGVLGGVAAIALVIIFVYFCFYRNRDRSTAHEVEATDQAIPAGPQTPRTLMVTPTIIDPFIIPPSQVSFSGTAEKQRHTPSSTRTTVDPRQVELSRRMQELQREMALLQSQNSPSSQHLPLRTEQGNDWRSNVELLRAEVERLRLVMHSSQGLTDRPPPDYVYSFRDEITSLGAIDGNVNTTPSRTPLVHHGRHVRTETVAVKKAIDTSNRGEGELRGEAELITLSGKYVPQVFLSDALGLINCDGVDCGLDLLGREPPAAGRKLPSNVLSNSSGAIRTEKPHLKFHFAPLSAVAM</sequence>
<keyword evidence="3" id="KW-0732">Signal</keyword>
<evidence type="ECO:0000256" key="2">
    <source>
        <dbReference type="SAM" id="Phobius"/>
    </source>
</evidence>
<keyword evidence="5" id="KW-1185">Reference proteome</keyword>
<dbReference type="Gene3D" id="2.60.120.260">
    <property type="entry name" value="Galactose-binding domain-like"/>
    <property type="match status" value="1"/>
</dbReference>
<dbReference type="GeneID" id="6071792"/>
<accession>B0CX66</accession>
<reference evidence="4 5" key="1">
    <citation type="journal article" date="2008" name="Nature">
        <title>The genome of Laccaria bicolor provides insights into mycorrhizal symbiosis.</title>
        <authorList>
            <person name="Martin F."/>
            <person name="Aerts A."/>
            <person name="Ahren D."/>
            <person name="Brun A."/>
            <person name="Danchin E.G.J."/>
            <person name="Duchaussoy F."/>
            <person name="Gibon J."/>
            <person name="Kohler A."/>
            <person name="Lindquist E."/>
            <person name="Pereda V."/>
            <person name="Salamov A."/>
            <person name="Shapiro H.J."/>
            <person name="Wuyts J."/>
            <person name="Blaudez D."/>
            <person name="Buee M."/>
            <person name="Brokstein P."/>
            <person name="Canbaeck B."/>
            <person name="Cohen D."/>
            <person name="Courty P.E."/>
            <person name="Coutinho P.M."/>
            <person name="Delaruelle C."/>
            <person name="Detter J.C."/>
            <person name="Deveau A."/>
            <person name="DiFazio S."/>
            <person name="Duplessis S."/>
            <person name="Fraissinet-Tachet L."/>
            <person name="Lucic E."/>
            <person name="Frey-Klett P."/>
            <person name="Fourrey C."/>
            <person name="Feussner I."/>
            <person name="Gay G."/>
            <person name="Grimwood J."/>
            <person name="Hoegger P.J."/>
            <person name="Jain P."/>
            <person name="Kilaru S."/>
            <person name="Labbe J."/>
            <person name="Lin Y.C."/>
            <person name="Legue V."/>
            <person name="Le Tacon F."/>
            <person name="Marmeisse R."/>
            <person name="Melayah D."/>
            <person name="Montanini B."/>
            <person name="Muratet M."/>
            <person name="Nehls U."/>
            <person name="Niculita-Hirzel H."/>
            <person name="Oudot-Le Secq M.P."/>
            <person name="Peter M."/>
            <person name="Quesneville H."/>
            <person name="Rajashekar B."/>
            <person name="Reich M."/>
            <person name="Rouhier N."/>
            <person name="Schmutz J."/>
            <person name="Yin T."/>
            <person name="Chalot M."/>
            <person name="Henrissat B."/>
            <person name="Kuees U."/>
            <person name="Lucas S."/>
            <person name="Van de Peer Y."/>
            <person name="Podila G.K."/>
            <person name="Polle A."/>
            <person name="Pukkila P.J."/>
            <person name="Richardson P.M."/>
            <person name="Rouze P."/>
            <person name="Sanders I.R."/>
            <person name="Stajich J.E."/>
            <person name="Tunlid A."/>
            <person name="Tuskan G."/>
            <person name="Grigoriev I.V."/>
        </authorList>
    </citation>
    <scope>NUCLEOTIDE SEQUENCE [LARGE SCALE GENOMIC DNA]</scope>
    <source>
        <strain evidence="5">S238N-H82 / ATCC MYA-4686</strain>
    </source>
</reference>
<dbReference type="RefSeq" id="XP_001876119.1">
    <property type="nucleotide sequence ID" value="XM_001876084.1"/>
</dbReference>
<dbReference type="OrthoDB" id="3245657at2759"/>
<feature type="transmembrane region" description="Helical" evidence="2">
    <location>
        <begin position="226"/>
        <end position="253"/>
    </location>
</feature>
<name>B0CX66_LACBS</name>
<keyword evidence="2" id="KW-0472">Membrane</keyword>
<evidence type="ECO:0000256" key="3">
    <source>
        <dbReference type="SAM" id="SignalP"/>
    </source>
</evidence>
<organism evidence="5">
    <name type="scientific">Laccaria bicolor (strain S238N-H82 / ATCC MYA-4686)</name>
    <name type="common">Bicoloured deceiver</name>
    <name type="synonym">Laccaria laccata var. bicolor</name>
    <dbReference type="NCBI Taxonomy" id="486041"/>
    <lineage>
        <taxon>Eukaryota</taxon>
        <taxon>Fungi</taxon>
        <taxon>Dikarya</taxon>
        <taxon>Basidiomycota</taxon>
        <taxon>Agaricomycotina</taxon>
        <taxon>Agaricomycetes</taxon>
        <taxon>Agaricomycetidae</taxon>
        <taxon>Agaricales</taxon>
        <taxon>Agaricineae</taxon>
        <taxon>Hydnangiaceae</taxon>
        <taxon>Laccaria</taxon>
    </lineage>
</organism>
<evidence type="ECO:0000256" key="1">
    <source>
        <dbReference type="SAM" id="MobiDB-lite"/>
    </source>
</evidence>
<dbReference type="HOGENOM" id="CLU_033259_0_0_1"/>
<dbReference type="KEGG" id="lbc:LACBIDRAFT_322690"/>
<keyword evidence="2" id="KW-0812">Transmembrane</keyword>
<feature type="compositionally biased region" description="Low complexity" evidence="1">
    <location>
        <begin position="195"/>
        <end position="210"/>
    </location>
</feature>
<feature type="region of interest" description="Disordered" evidence="1">
    <location>
        <begin position="184"/>
        <end position="211"/>
    </location>
</feature>
<evidence type="ECO:0000313" key="4">
    <source>
        <dbReference type="EMBL" id="EDR13621.1"/>
    </source>
</evidence>
<proteinExistence type="predicted"/>
<feature type="region of interest" description="Disordered" evidence="1">
    <location>
        <begin position="301"/>
        <end position="320"/>
    </location>
</feature>